<protein>
    <recommendedName>
        <fullName evidence="4">MHC class I antigen</fullName>
    </recommendedName>
</protein>
<dbReference type="PANTHER" id="PTHR33064:SF37">
    <property type="entry name" value="RIBONUCLEASE H"/>
    <property type="match status" value="1"/>
</dbReference>
<evidence type="ECO:0000313" key="3">
    <source>
        <dbReference type="Proteomes" id="UP001159363"/>
    </source>
</evidence>
<keyword evidence="3" id="KW-1185">Reference proteome</keyword>
<dbReference type="InterPro" id="IPR043502">
    <property type="entry name" value="DNA/RNA_pol_sf"/>
</dbReference>
<comment type="caution">
    <text evidence="2">The sequence shown here is derived from an EMBL/GenBank/DDBJ whole genome shotgun (WGS) entry which is preliminary data.</text>
</comment>
<dbReference type="InterPro" id="IPR043128">
    <property type="entry name" value="Rev_trsase/Diguanyl_cyclase"/>
</dbReference>
<sequence>MPFGMKNAPATFQCLMSAEVLTGNIGEFSFAYLDLNDLPKSYFGKLSIDDLGHVVSPEGNFPQQNSIRAIEEAEEPTNKRQLRQYLVLCNWLRDLVPNIAQHIPPLHPLLEGHTATGTGTTVSVPLSENQLQKHTTTPPSSRRLTPNPANRRVSEWSRSHVISARHGRPSRCQNVCLNTVK</sequence>
<dbReference type="Gene3D" id="3.30.70.270">
    <property type="match status" value="1"/>
</dbReference>
<dbReference type="Proteomes" id="UP001159363">
    <property type="component" value="Chromosome 9"/>
</dbReference>
<feature type="compositionally biased region" description="Low complexity" evidence="1">
    <location>
        <begin position="135"/>
        <end position="148"/>
    </location>
</feature>
<dbReference type="EMBL" id="JARBHB010000010">
    <property type="protein sequence ID" value="KAJ8874211.1"/>
    <property type="molecule type" value="Genomic_DNA"/>
</dbReference>
<accession>A0ABQ9GQC6</accession>
<feature type="region of interest" description="Disordered" evidence="1">
    <location>
        <begin position="118"/>
        <end position="154"/>
    </location>
</feature>
<dbReference type="InterPro" id="IPR051320">
    <property type="entry name" value="Viral_Replic_Matur_Polypro"/>
</dbReference>
<proteinExistence type="predicted"/>
<evidence type="ECO:0008006" key="4">
    <source>
        <dbReference type="Google" id="ProtNLM"/>
    </source>
</evidence>
<feature type="compositionally biased region" description="Polar residues" evidence="1">
    <location>
        <begin position="118"/>
        <end position="134"/>
    </location>
</feature>
<name>A0ABQ9GQC6_9NEOP</name>
<organism evidence="2 3">
    <name type="scientific">Dryococelus australis</name>
    <dbReference type="NCBI Taxonomy" id="614101"/>
    <lineage>
        <taxon>Eukaryota</taxon>
        <taxon>Metazoa</taxon>
        <taxon>Ecdysozoa</taxon>
        <taxon>Arthropoda</taxon>
        <taxon>Hexapoda</taxon>
        <taxon>Insecta</taxon>
        <taxon>Pterygota</taxon>
        <taxon>Neoptera</taxon>
        <taxon>Polyneoptera</taxon>
        <taxon>Phasmatodea</taxon>
        <taxon>Verophasmatodea</taxon>
        <taxon>Anareolatae</taxon>
        <taxon>Phasmatidae</taxon>
        <taxon>Eurycanthinae</taxon>
        <taxon>Dryococelus</taxon>
    </lineage>
</organism>
<dbReference type="PANTHER" id="PTHR33064">
    <property type="entry name" value="POL PROTEIN"/>
    <property type="match status" value="1"/>
</dbReference>
<dbReference type="SUPFAM" id="SSF56672">
    <property type="entry name" value="DNA/RNA polymerases"/>
    <property type="match status" value="1"/>
</dbReference>
<evidence type="ECO:0000313" key="2">
    <source>
        <dbReference type="EMBL" id="KAJ8874211.1"/>
    </source>
</evidence>
<feature type="non-terminal residue" evidence="2">
    <location>
        <position position="181"/>
    </location>
</feature>
<evidence type="ECO:0000256" key="1">
    <source>
        <dbReference type="SAM" id="MobiDB-lite"/>
    </source>
</evidence>
<gene>
    <name evidence="2" type="ORF">PR048_025053</name>
</gene>
<reference evidence="2 3" key="1">
    <citation type="submission" date="2023-02" db="EMBL/GenBank/DDBJ databases">
        <title>LHISI_Scaffold_Assembly.</title>
        <authorList>
            <person name="Stuart O.P."/>
            <person name="Cleave R."/>
            <person name="Magrath M.J.L."/>
            <person name="Mikheyev A.S."/>
        </authorList>
    </citation>
    <scope>NUCLEOTIDE SEQUENCE [LARGE SCALE GENOMIC DNA]</scope>
    <source>
        <strain evidence="2">Daus_M_001</strain>
        <tissue evidence="2">Leg muscle</tissue>
    </source>
</reference>